<dbReference type="GO" id="GO:0050660">
    <property type="term" value="F:flavin adenine dinucleotide binding"/>
    <property type="evidence" value="ECO:0007669"/>
    <property type="project" value="InterPro"/>
</dbReference>
<dbReference type="InterPro" id="IPR006094">
    <property type="entry name" value="Oxid_FAD_bind_N"/>
</dbReference>
<evidence type="ECO:0000259" key="1">
    <source>
        <dbReference type="Pfam" id="PF01565"/>
    </source>
</evidence>
<dbReference type="PANTHER" id="PTHR21071:SF4">
    <property type="entry name" value="UDP-N-ACETYLENOLPYRUVOYLGLUCOSAMINE REDUCTASE"/>
    <property type="match status" value="1"/>
</dbReference>
<dbReference type="GO" id="GO:0008762">
    <property type="term" value="F:UDP-N-acetylmuramate dehydrogenase activity"/>
    <property type="evidence" value="ECO:0007669"/>
    <property type="project" value="InterPro"/>
</dbReference>
<organism evidence="2 3">
    <name type="scientific">Candidatus Daviesbacteria bacterium RIFCSPLOWO2_02_FULL_36_7</name>
    <dbReference type="NCBI Taxonomy" id="1797792"/>
    <lineage>
        <taxon>Bacteria</taxon>
        <taxon>Candidatus Daviesiibacteriota</taxon>
    </lineage>
</organism>
<dbReference type="EMBL" id="MFDT01000075">
    <property type="protein sequence ID" value="OGE64192.1"/>
    <property type="molecule type" value="Genomic_DNA"/>
</dbReference>
<evidence type="ECO:0000313" key="2">
    <source>
        <dbReference type="EMBL" id="OGE64192.1"/>
    </source>
</evidence>
<dbReference type="GO" id="GO:0071555">
    <property type="term" value="P:cell wall organization"/>
    <property type="evidence" value="ECO:0007669"/>
    <property type="project" value="TreeGrafter"/>
</dbReference>
<reference evidence="2 3" key="1">
    <citation type="journal article" date="2016" name="Nat. Commun.">
        <title>Thousands of microbial genomes shed light on interconnected biogeochemical processes in an aquifer system.</title>
        <authorList>
            <person name="Anantharaman K."/>
            <person name="Brown C.T."/>
            <person name="Hug L.A."/>
            <person name="Sharon I."/>
            <person name="Castelle C.J."/>
            <person name="Probst A.J."/>
            <person name="Thomas B.C."/>
            <person name="Singh A."/>
            <person name="Wilkins M.J."/>
            <person name="Karaoz U."/>
            <person name="Brodie E.L."/>
            <person name="Williams K.H."/>
            <person name="Hubbard S.S."/>
            <person name="Banfield J.F."/>
        </authorList>
    </citation>
    <scope>NUCLEOTIDE SEQUENCE [LARGE SCALE GENOMIC DNA]</scope>
</reference>
<dbReference type="SUPFAM" id="SSF56176">
    <property type="entry name" value="FAD-binding/transporter-associated domain-like"/>
    <property type="match status" value="1"/>
</dbReference>
<proteinExistence type="predicted"/>
<dbReference type="Pfam" id="PF01565">
    <property type="entry name" value="FAD_binding_4"/>
    <property type="match status" value="1"/>
</dbReference>
<dbReference type="InterPro" id="IPR036318">
    <property type="entry name" value="FAD-bd_PCMH-like_sf"/>
</dbReference>
<accession>A0A1F5MFP9</accession>
<dbReference type="InterPro" id="IPR016167">
    <property type="entry name" value="FAD-bd_PCMH_sub1"/>
</dbReference>
<dbReference type="InterPro" id="IPR003170">
    <property type="entry name" value="MurB"/>
</dbReference>
<dbReference type="AlphaFoldDB" id="A0A1F5MFP9"/>
<comment type="caution">
    <text evidence="2">The sequence shown here is derived from an EMBL/GenBank/DDBJ whole genome shotgun (WGS) entry which is preliminary data.</text>
</comment>
<sequence length="214" mass="23917">MERKKYPGQTVGQWRKFLDNKFKLIIDSFGKDRFKFNEPLKDYTALGVGGPAKIFFIAFTDRELIKIISMCRELKLPYFLFGTGSKIMISDAGFAGLVIKNRTKDIQTISVKGKVTKFGIGVEEAIVEVSSGVSIKKWIEYLDSQGLETADFASIPGSIGGSLFVSRFLQNRTKSIKVLNLDLEVEEIGTPNLSPKRHIIISAVFKIKAKGEKK</sequence>
<dbReference type="PANTHER" id="PTHR21071">
    <property type="entry name" value="UDP-N-ACETYLENOLPYRUVOYLGLUCOSAMINE REDUCTASE"/>
    <property type="match status" value="1"/>
</dbReference>
<protein>
    <recommendedName>
        <fullName evidence="1">FAD linked oxidase N-terminal domain-containing protein</fullName>
    </recommendedName>
</protein>
<dbReference type="GO" id="GO:0005829">
    <property type="term" value="C:cytosol"/>
    <property type="evidence" value="ECO:0007669"/>
    <property type="project" value="TreeGrafter"/>
</dbReference>
<dbReference type="Proteomes" id="UP000178859">
    <property type="component" value="Unassembled WGS sequence"/>
</dbReference>
<name>A0A1F5MFP9_9BACT</name>
<dbReference type="Gene3D" id="3.30.43.10">
    <property type="entry name" value="Uridine Diphospho-n-acetylenolpyruvylglucosamine Reductase, domain 2"/>
    <property type="match status" value="1"/>
</dbReference>
<feature type="domain" description="FAD linked oxidase N-terminal" evidence="1">
    <location>
        <begin position="55"/>
        <end position="163"/>
    </location>
</feature>
<gene>
    <name evidence="2" type="ORF">A3I48_03290</name>
</gene>
<evidence type="ECO:0000313" key="3">
    <source>
        <dbReference type="Proteomes" id="UP000178859"/>
    </source>
</evidence>